<dbReference type="Proteomes" id="UP000886851">
    <property type="component" value="Unassembled WGS sequence"/>
</dbReference>
<evidence type="ECO:0000256" key="1">
    <source>
        <dbReference type="SAM" id="SignalP"/>
    </source>
</evidence>
<organism evidence="2 3">
    <name type="scientific">Candidatus Bacteroides pullicola</name>
    <dbReference type="NCBI Taxonomy" id="2838475"/>
    <lineage>
        <taxon>Bacteria</taxon>
        <taxon>Pseudomonadati</taxon>
        <taxon>Bacteroidota</taxon>
        <taxon>Bacteroidia</taxon>
        <taxon>Bacteroidales</taxon>
        <taxon>Bacteroidaceae</taxon>
        <taxon>Bacteroides</taxon>
    </lineage>
</organism>
<comment type="caution">
    <text evidence="2">The sequence shown here is derived from an EMBL/GenBank/DDBJ whole genome shotgun (WGS) entry which is preliminary data.</text>
</comment>
<proteinExistence type="predicted"/>
<protein>
    <recommendedName>
        <fullName evidence="4">Outer membrane protein beta-barrel domain-containing protein</fullName>
    </recommendedName>
</protein>
<dbReference type="EMBL" id="DXCV01000085">
    <property type="protein sequence ID" value="HIY89411.1"/>
    <property type="molecule type" value="Genomic_DNA"/>
</dbReference>
<evidence type="ECO:0008006" key="4">
    <source>
        <dbReference type="Google" id="ProtNLM"/>
    </source>
</evidence>
<reference evidence="2" key="1">
    <citation type="journal article" date="2021" name="PeerJ">
        <title>Extensive microbial diversity within the chicken gut microbiome revealed by metagenomics and culture.</title>
        <authorList>
            <person name="Gilroy R."/>
            <person name="Ravi A."/>
            <person name="Getino M."/>
            <person name="Pursley I."/>
            <person name="Horton D.L."/>
            <person name="Alikhan N.F."/>
            <person name="Baker D."/>
            <person name="Gharbi K."/>
            <person name="Hall N."/>
            <person name="Watson M."/>
            <person name="Adriaenssens E.M."/>
            <person name="Foster-Nyarko E."/>
            <person name="Jarju S."/>
            <person name="Secka A."/>
            <person name="Antonio M."/>
            <person name="Oren A."/>
            <person name="Chaudhuri R.R."/>
            <person name="La Ragione R."/>
            <person name="Hildebrand F."/>
            <person name="Pallen M.J."/>
        </authorList>
    </citation>
    <scope>NUCLEOTIDE SEQUENCE</scope>
    <source>
        <strain evidence="2">Gambia2-208</strain>
    </source>
</reference>
<sequence>MNTRIILAGTLLALLSLPALAQQPEKPRRATIDARGDSVVIRKGEGDLRIRVYEEQAEAEEEPETVEIYEGIYLERDDDEQTNAFLDALPFIPKKKKHNTYEPHNSGVYIGFARMTDHFMGFGESKHFPQDLSRSWEFGFNFLSTYHNFKKNPHWGVNIGASWGYRSFNIDGDVALLKENGKAVFSAGDAETSYSRSRLRHFFFRIPITVEWQQRLSSRGRLVFFNLGPEIEIRHGVKSFTHINGGKKTRVGKGMYVNPVGVSLLAQAGYGNLGFYLRYNTYSFFQNGKGPDVAPLSFGIAWYW</sequence>
<accession>A0A9D2CMQ1</accession>
<keyword evidence="1" id="KW-0732">Signal</keyword>
<evidence type="ECO:0000313" key="3">
    <source>
        <dbReference type="Proteomes" id="UP000886851"/>
    </source>
</evidence>
<feature type="signal peptide" evidence="1">
    <location>
        <begin position="1"/>
        <end position="21"/>
    </location>
</feature>
<reference evidence="2" key="2">
    <citation type="submission" date="2021-04" db="EMBL/GenBank/DDBJ databases">
        <authorList>
            <person name="Gilroy R."/>
        </authorList>
    </citation>
    <scope>NUCLEOTIDE SEQUENCE</scope>
    <source>
        <strain evidence="2">Gambia2-208</strain>
    </source>
</reference>
<evidence type="ECO:0000313" key="2">
    <source>
        <dbReference type="EMBL" id="HIY89411.1"/>
    </source>
</evidence>
<name>A0A9D2CMQ1_9BACE</name>
<gene>
    <name evidence="2" type="ORF">H9824_12035</name>
</gene>
<dbReference type="AlphaFoldDB" id="A0A9D2CMQ1"/>
<feature type="chain" id="PRO_5038691210" description="Outer membrane protein beta-barrel domain-containing protein" evidence="1">
    <location>
        <begin position="22"/>
        <end position="304"/>
    </location>
</feature>